<dbReference type="GO" id="GO:0046819">
    <property type="term" value="P:protein secretion by the type V secretion system"/>
    <property type="evidence" value="ECO:0007669"/>
    <property type="project" value="TreeGrafter"/>
</dbReference>
<evidence type="ECO:0000256" key="2">
    <source>
        <dbReference type="ARBA" id="ARBA00022692"/>
    </source>
</evidence>
<dbReference type="PANTHER" id="PTHR34597">
    <property type="entry name" value="SLR1661 PROTEIN"/>
    <property type="match status" value="1"/>
</dbReference>
<dbReference type="EMBL" id="JACIJF010000003">
    <property type="protein sequence ID" value="MBB5710209.1"/>
    <property type="molecule type" value="Genomic_DNA"/>
</dbReference>
<dbReference type="InterPro" id="IPR005565">
    <property type="entry name" value="Hemolysn_activator_HlyB_C"/>
</dbReference>
<evidence type="ECO:0000256" key="1">
    <source>
        <dbReference type="ARBA" id="ARBA00022452"/>
    </source>
</evidence>
<keyword evidence="3" id="KW-0998">Cell outer membrane</keyword>
<dbReference type="GO" id="GO:0098046">
    <property type="term" value="C:type V protein secretion system complex"/>
    <property type="evidence" value="ECO:0007669"/>
    <property type="project" value="TreeGrafter"/>
</dbReference>
<name>A0A840YDZ7_9SPHN</name>
<dbReference type="GO" id="GO:0008320">
    <property type="term" value="F:protein transmembrane transporter activity"/>
    <property type="evidence" value="ECO:0007669"/>
    <property type="project" value="TreeGrafter"/>
</dbReference>
<dbReference type="Pfam" id="PF08479">
    <property type="entry name" value="POTRA_2"/>
    <property type="match status" value="1"/>
</dbReference>
<dbReference type="Gene3D" id="2.40.160.50">
    <property type="entry name" value="membrane protein fhac: a member of the omp85/tpsb transporter family"/>
    <property type="match status" value="1"/>
</dbReference>
<dbReference type="RefSeq" id="WP_184085930.1">
    <property type="nucleotide sequence ID" value="NZ_JACIJF010000003.1"/>
</dbReference>
<sequence length="488" mass="52675">MASGAAIFAGAISIAGLQALSPADFADLIAEQIGKTLATDQLASLASSIADRARSRGYAFASAWIGPQRLSNGVLTVSIDEGRVDAIRFDGPEQPAVRRALAALINGKPARLGDVERRLLIAGDVDGVRIRKTQFLREHGKGVLLVRVTQDKLAARVALSNEGTKPIGPEQLRLDVDMNALFSSDDAFTVTYSTTPAEPSELQYGRLRYANRVSADGTEVALVASGSAAKPGAYLEPLDLESRSWFVGAELLHPLWRRRDASLWLQAELGVRDLQQWRRSVRIRHDRIATARVSLYGYSDLAGGRLRVSTTLSQGFGIFGATRLADPLASRYDADATFTALSAWSEWSTELGGQFSLRLAAQSQLASQPLLITEETGLGGTGFLRGYDWSERSGDQGVMGLAELRYLWNQPFGMFRRAQLYVFLDGGQVGNLANGFGSGELASTGGGVRTDFTANMGANLEVAVPLTGARYDTDDETPKLNLRLIRSF</sequence>
<reference evidence="6 7" key="1">
    <citation type="submission" date="2020-08" db="EMBL/GenBank/DDBJ databases">
        <title>Genomic Encyclopedia of Type Strains, Phase IV (KMG-IV): sequencing the most valuable type-strain genomes for metagenomic binning, comparative biology and taxonomic classification.</title>
        <authorList>
            <person name="Goeker M."/>
        </authorList>
    </citation>
    <scope>NUCLEOTIDE SEQUENCE [LARGE SCALE GENOMIC DNA]</scope>
    <source>
        <strain evidence="6 7">DSM 26736</strain>
    </source>
</reference>
<keyword evidence="1" id="KW-1134">Transmembrane beta strand</keyword>
<keyword evidence="2" id="KW-0812">Transmembrane</keyword>
<evidence type="ECO:0000313" key="7">
    <source>
        <dbReference type="Proteomes" id="UP000527143"/>
    </source>
</evidence>
<protein>
    <submittedName>
        <fullName evidence="6">Hemolysin activation/secretion protein</fullName>
    </submittedName>
</protein>
<comment type="caution">
    <text evidence="6">The sequence shown here is derived from an EMBL/GenBank/DDBJ whole genome shotgun (WGS) entry which is preliminary data.</text>
</comment>
<keyword evidence="1" id="KW-0472">Membrane</keyword>
<proteinExistence type="predicted"/>
<accession>A0A840YDZ7</accession>
<dbReference type="Gene3D" id="3.10.20.310">
    <property type="entry name" value="membrane protein fhac"/>
    <property type="match status" value="1"/>
</dbReference>
<dbReference type="AlphaFoldDB" id="A0A840YDZ7"/>
<gene>
    <name evidence="6" type="ORF">FHT02_001437</name>
</gene>
<dbReference type="Proteomes" id="UP000527143">
    <property type="component" value="Unassembled WGS sequence"/>
</dbReference>
<evidence type="ECO:0000313" key="6">
    <source>
        <dbReference type="EMBL" id="MBB5710209.1"/>
    </source>
</evidence>
<organism evidence="6 7">
    <name type="scientific">Sphingomonas xinjiangensis</name>
    <dbReference type="NCBI Taxonomy" id="643568"/>
    <lineage>
        <taxon>Bacteria</taxon>
        <taxon>Pseudomonadati</taxon>
        <taxon>Pseudomonadota</taxon>
        <taxon>Alphaproteobacteria</taxon>
        <taxon>Sphingomonadales</taxon>
        <taxon>Sphingomonadaceae</taxon>
        <taxon>Sphingomonas</taxon>
    </lineage>
</organism>
<evidence type="ECO:0000256" key="3">
    <source>
        <dbReference type="ARBA" id="ARBA00023237"/>
    </source>
</evidence>
<dbReference type="PANTHER" id="PTHR34597:SF6">
    <property type="entry name" value="BLR6126 PROTEIN"/>
    <property type="match status" value="1"/>
</dbReference>
<evidence type="ECO:0000259" key="4">
    <source>
        <dbReference type="Pfam" id="PF03865"/>
    </source>
</evidence>
<feature type="domain" description="Haemolysin activator HlyB C-terminal" evidence="4">
    <location>
        <begin position="143"/>
        <end position="449"/>
    </location>
</feature>
<keyword evidence="7" id="KW-1185">Reference proteome</keyword>
<dbReference type="InterPro" id="IPR051544">
    <property type="entry name" value="TPS_OM_transporter"/>
</dbReference>
<evidence type="ECO:0000259" key="5">
    <source>
        <dbReference type="Pfam" id="PF08479"/>
    </source>
</evidence>
<dbReference type="Pfam" id="PF03865">
    <property type="entry name" value="ShlB"/>
    <property type="match status" value="1"/>
</dbReference>
<feature type="domain" description="Polypeptide-transport-associated ShlB-type" evidence="5">
    <location>
        <begin position="12"/>
        <end position="82"/>
    </location>
</feature>
<dbReference type="InterPro" id="IPR013686">
    <property type="entry name" value="Polypept-transport_assoc_ShlB"/>
</dbReference>